<evidence type="ECO:0000256" key="9">
    <source>
        <dbReference type="HAMAP-Rule" id="MF_00007"/>
    </source>
</evidence>
<dbReference type="PANTHER" id="PTHR30313:SF2">
    <property type="entry name" value="DNA PRIMASE"/>
    <property type="match status" value="1"/>
</dbReference>
<evidence type="ECO:0000256" key="7">
    <source>
        <dbReference type="ARBA" id="ARBA00022842"/>
    </source>
</evidence>
<dbReference type="GO" id="GO:0006269">
    <property type="term" value="P:DNA replication, synthesis of primer"/>
    <property type="evidence" value="ECO:0007669"/>
    <property type="project" value="UniProtKB-UniRule"/>
</dbReference>
<dbReference type="InterPro" id="IPR050219">
    <property type="entry name" value="DnaG_primase"/>
</dbReference>
<dbReference type="PROSITE" id="PS50880">
    <property type="entry name" value="TOPRIM"/>
    <property type="match status" value="1"/>
</dbReference>
<evidence type="ECO:0000256" key="10">
    <source>
        <dbReference type="SAM" id="MobiDB-lite"/>
    </source>
</evidence>
<comment type="function">
    <text evidence="9">RNA polymerase that catalyzes the synthesis of short RNA molecules used as primers for DNA polymerase during DNA replication. Also part of the exosome, which is a complex involved in RNA degradation. Acts as a poly(A)-binding protein that enhances the interaction between heteropolymeric, adenine-rich transcripts and the exosome.</text>
</comment>
<dbReference type="GO" id="GO:0000178">
    <property type="term" value="C:exosome (RNase complex)"/>
    <property type="evidence" value="ECO:0007669"/>
    <property type="project" value="UniProtKB-KW"/>
</dbReference>
<dbReference type="HAMAP" id="MF_00007">
    <property type="entry name" value="DNA_primase_DnaG_arc"/>
    <property type="match status" value="1"/>
</dbReference>
<name>A0A8T4L1V3_9ARCH</name>
<evidence type="ECO:0000256" key="8">
    <source>
        <dbReference type="ARBA" id="ARBA00023163"/>
    </source>
</evidence>
<organism evidence="12 13">
    <name type="scientific">Candidatus Iainarchaeum sp</name>
    <dbReference type="NCBI Taxonomy" id="3101447"/>
    <lineage>
        <taxon>Archaea</taxon>
        <taxon>Candidatus Iainarchaeota</taxon>
        <taxon>Candidatus Iainarchaeia</taxon>
        <taxon>Candidatus Iainarchaeales</taxon>
        <taxon>Candidatus Iainarchaeaceae</taxon>
        <taxon>Candidatus Iainarchaeum</taxon>
    </lineage>
</organism>
<dbReference type="NCBIfam" id="NF003108">
    <property type="entry name" value="PRK04031.1-1"/>
    <property type="match status" value="1"/>
</dbReference>
<dbReference type="InterPro" id="IPR034154">
    <property type="entry name" value="TOPRIM_DnaG/twinkle"/>
</dbReference>
<comment type="subunit">
    <text evidence="9">Forms a ternary complex with MCM helicase and DNA. Component of the archaeal exosome complex.</text>
</comment>
<evidence type="ECO:0000259" key="11">
    <source>
        <dbReference type="PROSITE" id="PS50880"/>
    </source>
</evidence>
<evidence type="ECO:0000256" key="2">
    <source>
        <dbReference type="ARBA" id="ARBA00022515"/>
    </source>
</evidence>
<dbReference type="InterPro" id="IPR006171">
    <property type="entry name" value="TOPRIM_dom"/>
</dbReference>
<evidence type="ECO:0000313" key="12">
    <source>
        <dbReference type="EMBL" id="MBS3061243.1"/>
    </source>
</evidence>
<keyword evidence="7" id="KW-0460">Magnesium</keyword>
<keyword evidence="6" id="KW-0479">Metal-binding</keyword>
<comment type="catalytic activity">
    <reaction evidence="9">
        <text>ssDNA + n NTP = ssDNA/pppN(pN)n-1 hybrid + (n-1) diphosphate.</text>
        <dbReference type="EC" id="2.7.7.101"/>
    </reaction>
</comment>
<dbReference type="SMART" id="SM00493">
    <property type="entry name" value="TOPRIM"/>
    <property type="match status" value="1"/>
</dbReference>
<reference evidence="12" key="2">
    <citation type="submission" date="2021-05" db="EMBL/GenBank/DDBJ databases">
        <title>Protein family content uncovers lineage relationships and bacterial pathway maintenance mechanisms in DPANN archaea.</title>
        <authorList>
            <person name="Castelle C.J."/>
            <person name="Meheust R."/>
            <person name="Jaffe A.L."/>
            <person name="Seitz K."/>
            <person name="Gong X."/>
            <person name="Baker B.J."/>
            <person name="Banfield J.F."/>
        </authorList>
    </citation>
    <scope>NUCLEOTIDE SEQUENCE</scope>
    <source>
        <strain evidence="12">RIFCSPLOWO2_01_FULL_AR10_48_17</strain>
    </source>
</reference>
<evidence type="ECO:0000256" key="1">
    <source>
        <dbReference type="ARBA" id="ARBA00022478"/>
    </source>
</evidence>
<sequence length="488" mass="53703">MAKTYLSSAKYRIVAKFEISGIVDKHDVVGAVFGQSEGLLGASMDLKELQQSGKIGRIEIEPVIINGKTTGALIVPSSIDSVQTSMLAAAIESVDKVGPYDAKFETERIEDTRAEKREKITDRAKELLAKFMQEQTPDIAELREDISAGVRTAQMIEYGADKLPAGPDVDKSEEVILVEGRADVINLLKNGITNVIAMDGAKVPNTVLELAKIKKIVAFVDGDRGGELNARNLKEIANIHAVVRAPDGKEVEELTKKEILQCLKKESDVERAFGNPRTGESRYGDRAPRGDRLPKRGPRTMRDGPSGPRDRRGSGRFNDRGPRDGFRNGGFRNDRGGRFGDRNQFNRPQRPAGFNSFEPGFEQPMPMTESQTNVPQTMPRFTSLQTVHTSATQNTAERDKFRPILSEIKGTLSAKLLDDNHQVVEQSTIKELLIKLKKSKNVSAIVFDGIITKRLVEAASKQGVKTVVGIKLGKVEDAKGMNLIEIKE</sequence>
<dbReference type="Proteomes" id="UP000675968">
    <property type="component" value="Unassembled WGS sequence"/>
</dbReference>
<dbReference type="CDD" id="cd01029">
    <property type="entry name" value="TOPRIM_primases"/>
    <property type="match status" value="1"/>
</dbReference>
<keyword evidence="2 9" id="KW-0639">Primosome</keyword>
<comment type="caution">
    <text evidence="12">The sequence shown here is derived from an EMBL/GenBank/DDBJ whole genome shotgun (WGS) entry which is preliminary data.</text>
</comment>
<keyword evidence="4 9" id="KW-0548">Nucleotidyltransferase</keyword>
<accession>A0A8T4L1V3</accession>
<feature type="compositionally biased region" description="Basic and acidic residues" evidence="10">
    <location>
        <begin position="308"/>
        <end position="341"/>
    </location>
</feature>
<evidence type="ECO:0000256" key="3">
    <source>
        <dbReference type="ARBA" id="ARBA00022679"/>
    </source>
</evidence>
<dbReference type="PANTHER" id="PTHR30313">
    <property type="entry name" value="DNA PRIMASE"/>
    <property type="match status" value="1"/>
</dbReference>
<keyword evidence="1 9" id="KW-0240">DNA-directed RNA polymerase</keyword>
<dbReference type="EMBL" id="JAGVWC010000008">
    <property type="protein sequence ID" value="MBS3061243.1"/>
    <property type="molecule type" value="Genomic_DNA"/>
</dbReference>
<dbReference type="GO" id="GO:1990077">
    <property type="term" value="C:primosome complex"/>
    <property type="evidence" value="ECO:0007669"/>
    <property type="project" value="UniProtKB-KW"/>
</dbReference>
<feature type="region of interest" description="Disordered" evidence="10">
    <location>
        <begin position="271"/>
        <end position="349"/>
    </location>
</feature>
<keyword evidence="3 9" id="KW-0808">Transferase</keyword>
<keyword evidence="8 9" id="KW-0804">Transcription</keyword>
<feature type="domain" description="Toprim" evidence="11">
    <location>
        <begin position="173"/>
        <end position="259"/>
    </location>
</feature>
<proteinExistence type="inferred from homology"/>
<dbReference type="GO" id="GO:0000428">
    <property type="term" value="C:DNA-directed RNA polymerase complex"/>
    <property type="evidence" value="ECO:0007669"/>
    <property type="project" value="UniProtKB-KW"/>
</dbReference>
<feature type="compositionally biased region" description="Basic and acidic residues" evidence="10">
    <location>
        <begin position="279"/>
        <end position="294"/>
    </location>
</feature>
<dbReference type="GO" id="GO:0005737">
    <property type="term" value="C:cytoplasm"/>
    <property type="evidence" value="ECO:0007669"/>
    <property type="project" value="TreeGrafter"/>
</dbReference>
<comment type="similarity">
    <text evidence="9">Belongs to the archaeal DnaG primase family.</text>
</comment>
<protein>
    <recommendedName>
        <fullName evidence="9">DNA primase DnaG</fullName>
        <ecNumber evidence="9">2.7.7.101</ecNumber>
    </recommendedName>
</protein>
<evidence type="ECO:0000313" key="13">
    <source>
        <dbReference type="Proteomes" id="UP000675968"/>
    </source>
</evidence>
<dbReference type="AlphaFoldDB" id="A0A8T4L1V3"/>
<evidence type="ECO:0000256" key="6">
    <source>
        <dbReference type="ARBA" id="ARBA00022723"/>
    </source>
</evidence>
<dbReference type="GO" id="GO:0046872">
    <property type="term" value="F:metal ion binding"/>
    <property type="evidence" value="ECO:0007669"/>
    <property type="project" value="UniProtKB-KW"/>
</dbReference>
<gene>
    <name evidence="9" type="primary">dnaG</name>
    <name evidence="12" type="ORF">J4215_01515</name>
</gene>
<dbReference type="GO" id="GO:0008143">
    <property type="term" value="F:poly(A) binding"/>
    <property type="evidence" value="ECO:0007669"/>
    <property type="project" value="InterPro"/>
</dbReference>
<dbReference type="GO" id="GO:0003899">
    <property type="term" value="F:DNA-directed RNA polymerase activity"/>
    <property type="evidence" value="ECO:0007669"/>
    <property type="project" value="UniProtKB-UniRule"/>
</dbReference>
<evidence type="ECO:0000256" key="5">
    <source>
        <dbReference type="ARBA" id="ARBA00022705"/>
    </source>
</evidence>
<keyword evidence="9" id="KW-0271">Exosome</keyword>
<reference evidence="12" key="1">
    <citation type="submission" date="2021-03" db="EMBL/GenBank/DDBJ databases">
        <authorList>
            <person name="Jaffe A."/>
        </authorList>
    </citation>
    <scope>NUCLEOTIDE SEQUENCE</scope>
    <source>
        <strain evidence="12">RIFCSPLOWO2_01_FULL_AR10_48_17</strain>
    </source>
</reference>
<dbReference type="Gene3D" id="3.40.1360.10">
    <property type="match status" value="1"/>
</dbReference>
<dbReference type="InterPro" id="IPR020607">
    <property type="entry name" value="Primase_DnaG_arc"/>
</dbReference>
<dbReference type="EC" id="2.7.7.101" evidence="9"/>
<dbReference type="Pfam" id="PF13662">
    <property type="entry name" value="Toprim_4"/>
    <property type="match status" value="1"/>
</dbReference>
<keyword evidence="5 9" id="KW-0235">DNA replication</keyword>
<dbReference type="SUPFAM" id="SSF56731">
    <property type="entry name" value="DNA primase core"/>
    <property type="match status" value="1"/>
</dbReference>
<evidence type="ECO:0000256" key="4">
    <source>
        <dbReference type="ARBA" id="ARBA00022695"/>
    </source>
</evidence>